<accession>A0A329SHY2</accession>
<dbReference type="PANTHER" id="PTHR31361:SF1">
    <property type="entry name" value="BETA-GLUCAN SYNTHESIS-ASSOCIATED PROTEIN KRE6-RELATED"/>
    <property type="match status" value="1"/>
</dbReference>
<evidence type="ECO:0000256" key="1">
    <source>
        <dbReference type="ARBA" id="ARBA00004370"/>
    </source>
</evidence>
<dbReference type="GO" id="GO:0015926">
    <property type="term" value="F:glucosidase activity"/>
    <property type="evidence" value="ECO:0007669"/>
    <property type="project" value="TreeGrafter"/>
</dbReference>
<comment type="subcellular location">
    <subcellularLocation>
        <location evidence="1">Membrane</location>
    </subcellularLocation>
</comment>
<dbReference type="GO" id="GO:0005886">
    <property type="term" value="C:plasma membrane"/>
    <property type="evidence" value="ECO:0007669"/>
    <property type="project" value="TreeGrafter"/>
</dbReference>
<reference evidence="5 6" key="1">
    <citation type="submission" date="2018-01" db="EMBL/GenBank/DDBJ databases">
        <title>Draft genome of the strawberry crown rot pathogen Phytophthora cactorum.</title>
        <authorList>
            <person name="Armitage A.D."/>
            <person name="Lysoe E."/>
            <person name="Nellist C.F."/>
            <person name="Harrison R.J."/>
            <person name="Brurberg M.B."/>
        </authorList>
    </citation>
    <scope>NUCLEOTIDE SEQUENCE [LARGE SCALE GENOMIC DNA]</scope>
    <source>
        <strain evidence="5 6">10300</strain>
    </source>
</reference>
<proteinExistence type="predicted"/>
<comment type="caution">
    <text evidence="5">The sequence shown here is derived from an EMBL/GenBank/DDBJ whole genome shotgun (WGS) entry which is preliminary data.</text>
</comment>
<evidence type="ECO:0000256" key="4">
    <source>
        <dbReference type="ARBA" id="ARBA00023316"/>
    </source>
</evidence>
<dbReference type="GO" id="GO:0006078">
    <property type="term" value="P:(1-&gt;6)-beta-D-glucan biosynthetic process"/>
    <property type="evidence" value="ECO:0007669"/>
    <property type="project" value="TreeGrafter"/>
</dbReference>
<dbReference type="OrthoDB" id="10280736at2759"/>
<dbReference type="EMBL" id="MJFZ01000142">
    <property type="protein sequence ID" value="RAW36335.1"/>
    <property type="molecule type" value="Genomic_DNA"/>
</dbReference>
<dbReference type="InterPro" id="IPR005629">
    <property type="entry name" value="Skn1/Kre6/Sbg1"/>
</dbReference>
<keyword evidence="2" id="KW-0472">Membrane</keyword>
<name>A0A329SHY2_9STRA</name>
<keyword evidence="6" id="KW-1185">Reference proteome</keyword>
<dbReference type="VEuPathDB" id="FungiDB:PC110_g7400"/>
<organism evidence="5 6">
    <name type="scientific">Phytophthora cactorum</name>
    <dbReference type="NCBI Taxonomy" id="29920"/>
    <lineage>
        <taxon>Eukaryota</taxon>
        <taxon>Sar</taxon>
        <taxon>Stramenopiles</taxon>
        <taxon>Oomycota</taxon>
        <taxon>Peronosporomycetes</taxon>
        <taxon>Peronosporales</taxon>
        <taxon>Peronosporaceae</taxon>
        <taxon>Phytophthora</taxon>
    </lineage>
</organism>
<dbReference type="AlphaFoldDB" id="A0A329SHY2"/>
<dbReference type="PANTHER" id="PTHR31361">
    <property type="entry name" value="BETA-GLUCAN SYNTHESIS-ASSOCIATED PROTEIN KRE6-RELATED"/>
    <property type="match status" value="1"/>
</dbReference>
<keyword evidence="3" id="KW-0325">Glycoprotein</keyword>
<protein>
    <submittedName>
        <fullName evidence="5">Uncharacterized protein</fullName>
    </submittedName>
</protein>
<dbReference type="GO" id="GO:0005789">
    <property type="term" value="C:endoplasmic reticulum membrane"/>
    <property type="evidence" value="ECO:0007669"/>
    <property type="project" value="TreeGrafter"/>
</dbReference>
<keyword evidence="4" id="KW-0961">Cell wall biogenesis/degradation</keyword>
<dbReference type="STRING" id="29920.A0A329SHY2"/>
<evidence type="ECO:0000313" key="6">
    <source>
        <dbReference type="Proteomes" id="UP000251314"/>
    </source>
</evidence>
<gene>
    <name evidence="5" type="ORF">PC110_g7400</name>
</gene>
<evidence type="ECO:0000256" key="2">
    <source>
        <dbReference type="ARBA" id="ARBA00023136"/>
    </source>
</evidence>
<evidence type="ECO:0000256" key="3">
    <source>
        <dbReference type="ARBA" id="ARBA00023180"/>
    </source>
</evidence>
<dbReference type="GO" id="GO:0071555">
    <property type="term" value="P:cell wall organization"/>
    <property type="evidence" value="ECO:0007669"/>
    <property type="project" value="UniProtKB-KW"/>
</dbReference>
<sequence>MPENFRVILRALSRLTAPTASTPTIALPKASTTLISRRRAMRTFVAINRCIRGFDTAPTTSATTFVQSNEPIGASLDKVITEKACTIELCPASYDVNADVRNFDNDTEHWGINTDGICFPNVNLYSGAFLCSAGNNDTSCASLSGSSGRAFGVRVSGECYLVELEDSGRTTWSPAQTGLLRVRASGLDGNGYVLSPPPSPPAAAGAGAEEQLMQRPLGWHH</sequence>
<dbReference type="Proteomes" id="UP000251314">
    <property type="component" value="Unassembled WGS sequence"/>
</dbReference>
<evidence type="ECO:0000313" key="5">
    <source>
        <dbReference type="EMBL" id="RAW36335.1"/>
    </source>
</evidence>